<proteinExistence type="predicted"/>
<dbReference type="GO" id="GO:0043565">
    <property type="term" value="F:sequence-specific DNA binding"/>
    <property type="evidence" value="ECO:0007669"/>
    <property type="project" value="InterPro"/>
</dbReference>
<dbReference type="InterPro" id="IPR050204">
    <property type="entry name" value="AraC_XylS_family_regulators"/>
</dbReference>
<dbReference type="InterPro" id="IPR035418">
    <property type="entry name" value="AraC-bd_2"/>
</dbReference>
<evidence type="ECO:0000256" key="2">
    <source>
        <dbReference type="ARBA" id="ARBA00023125"/>
    </source>
</evidence>
<dbReference type="Proteomes" id="UP000220629">
    <property type="component" value="Unassembled WGS sequence"/>
</dbReference>
<evidence type="ECO:0000259" key="4">
    <source>
        <dbReference type="PROSITE" id="PS01124"/>
    </source>
</evidence>
<accession>A0A2A7SIT6</accession>
<evidence type="ECO:0000256" key="1">
    <source>
        <dbReference type="ARBA" id="ARBA00023015"/>
    </source>
</evidence>
<evidence type="ECO:0000256" key="3">
    <source>
        <dbReference type="ARBA" id="ARBA00023163"/>
    </source>
</evidence>
<dbReference type="InterPro" id="IPR018062">
    <property type="entry name" value="HTH_AraC-typ_CS"/>
</dbReference>
<dbReference type="RefSeq" id="WP_098153045.1">
    <property type="nucleotide sequence ID" value="NZ_PDDY01000001.1"/>
</dbReference>
<dbReference type="PANTHER" id="PTHR46796">
    <property type="entry name" value="HTH-TYPE TRANSCRIPTIONAL ACTIVATOR RHAS-RELATED"/>
    <property type="match status" value="1"/>
</dbReference>
<sequence length="351" mass="39500">MSTTSEGLSYRFSTAYAPARERFDAWRADTGALFDIGMLEDEHVPYDSQFDFTLLDQIMFGGRQWLHPEHRVEHAMSRSAQRIRSDGLDGYYLQLQISETLSGSAGRDPVLIGPGDMCVLDLATPFDLKVSTGDTICMVIPRDLLPAGAAALHGRSLSHGMGSMLADYLRSLRRNMSVVSAGEMPYAVQATKNMLLACLAPTLDTLKQAETELDAMFVNRVRDYIEQHLLSPDLSPDRICKAMGISRSKLYRLFEPTGGVARLIQHKRLHRARNLLIDPTAERMRISEVAWRHGFVNEKHFSRLFKEKFGCTPSEVAAREFRRESEYAHASPEQSAASTNFSDWMRSFVSL</sequence>
<name>A0A2A7SIT6_BURGA</name>
<keyword evidence="1" id="KW-0805">Transcription regulation</keyword>
<feature type="domain" description="HTH araC/xylS-type" evidence="4">
    <location>
        <begin position="219"/>
        <end position="319"/>
    </location>
</feature>
<reference evidence="6" key="1">
    <citation type="submission" date="2017-09" db="EMBL/GenBank/DDBJ databases">
        <title>FDA dAtabase for Regulatory Grade micrObial Sequences (FDA-ARGOS): Supporting development and validation of Infectious Disease Dx tests.</title>
        <authorList>
            <person name="Minogue T."/>
            <person name="Wolcott M."/>
            <person name="Wasieloski L."/>
            <person name="Aguilar W."/>
            <person name="Moore D."/>
            <person name="Tallon L."/>
            <person name="Sadzewicz L."/>
            <person name="Ott S."/>
            <person name="Zhao X."/>
            <person name="Nagaraj S."/>
            <person name="Vavikolanu K."/>
            <person name="Aluvathingal J."/>
            <person name="Nadendla S."/>
            <person name="Sichtig H."/>
        </authorList>
    </citation>
    <scope>NUCLEOTIDE SEQUENCE [LARGE SCALE GENOMIC DNA]</scope>
    <source>
        <strain evidence="6">FDAARGOS_390</strain>
    </source>
</reference>
<dbReference type="SMART" id="SM00342">
    <property type="entry name" value="HTH_ARAC"/>
    <property type="match status" value="1"/>
</dbReference>
<dbReference type="PROSITE" id="PS01124">
    <property type="entry name" value="HTH_ARAC_FAMILY_2"/>
    <property type="match status" value="1"/>
</dbReference>
<comment type="caution">
    <text evidence="5">The sequence shown here is derived from an EMBL/GenBank/DDBJ whole genome shotgun (WGS) entry which is preliminary data.</text>
</comment>
<dbReference type="InterPro" id="IPR018060">
    <property type="entry name" value="HTH_AraC"/>
</dbReference>
<protein>
    <submittedName>
        <fullName evidence="5">AraC family transcriptional regulator</fullName>
    </submittedName>
</protein>
<evidence type="ECO:0000313" key="6">
    <source>
        <dbReference type="Proteomes" id="UP000220629"/>
    </source>
</evidence>
<keyword evidence="3" id="KW-0804">Transcription</keyword>
<evidence type="ECO:0000313" key="5">
    <source>
        <dbReference type="EMBL" id="PEH43363.1"/>
    </source>
</evidence>
<organism evidence="5 6">
    <name type="scientific">Burkholderia gladioli</name>
    <name type="common">Pseudomonas marginata</name>
    <name type="synonym">Phytomonas marginata</name>
    <dbReference type="NCBI Taxonomy" id="28095"/>
    <lineage>
        <taxon>Bacteria</taxon>
        <taxon>Pseudomonadati</taxon>
        <taxon>Pseudomonadota</taxon>
        <taxon>Betaproteobacteria</taxon>
        <taxon>Burkholderiales</taxon>
        <taxon>Burkholderiaceae</taxon>
        <taxon>Burkholderia</taxon>
    </lineage>
</organism>
<dbReference type="Gene3D" id="1.10.10.60">
    <property type="entry name" value="Homeodomain-like"/>
    <property type="match status" value="1"/>
</dbReference>
<dbReference type="Pfam" id="PF14525">
    <property type="entry name" value="AraC_binding_2"/>
    <property type="match status" value="1"/>
</dbReference>
<dbReference type="EMBL" id="PDDY01000001">
    <property type="protein sequence ID" value="PEH43363.1"/>
    <property type="molecule type" value="Genomic_DNA"/>
</dbReference>
<dbReference type="GO" id="GO:0003700">
    <property type="term" value="F:DNA-binding transcription factor activity"/>
    <property type="evidence" value="ECO:0007669"/>
    <property type="project" value="InterPro"/>
</dbReference>
<dbReference type="PROSITE" id="PS00041">
    <property type="entry name" value="HTH_ARAC_FAMILY_1"/>
    <property type="match status" value="1"/>
</dbReference>
<dbReference type="AlphaFoldDB" id="A0A2A7SIT6"/>
<dbReference type="InterPro" id="IPR009057">
    <property type="entry name" value="Homeodomain-like_sf"/>
</dbReference>
<dbReference type="Pfam" id="PF12833">
    <property type="entry name" value="HTH_18"/>
    <property type="match status" value="1"/>
</dbReference>
<dbReference type="PANTHER" id="PTHR46796:SF6">
    <property type="entry name" value="ARAC SUBFAMILY"/>
    <property type="match status" value="1"/>
</dbReference>
<dbReference type="PRINTS" id="PR00032">
    <property type="entry name" value="HTHARAC"/>
</dbReference>
<dbReference type="SUPFAM" id="SSF46689">
    <property type="entry name" value="Homeodomain-like"/>
    <property type="match status" value="1"/>
</dbReference>
<gene>
    <name evidence="5" type="ORF">CRM94_15070</name>
</gene>
<keyword evidence="2" id="KW-0238">DNA-binding</keyword>
<dbReference type="InterPro" id="IPR020449">
    <property type="entry name" value="Tscrpt_reg_AraC-type_HTH"/>
</dbReference>